<name>A0A4P8PIR8_9ADEN</name>
<dbReference type="Proteomes" id="UP000318653">
    <property type="component" value="Segment"/>
</dbReference>
<evidence type="ECO:0000313" key="1">
    <source>
        <dbReference type="EMBL" id="QCQ84188.1"/>
    </source>
</evidence>
<reference evidence="1" key="1">
    <citation type="journal article" date="2019" name="Infect. Genet. Evol.">
        <title>Unconventional gene arrangement and content revealed by full genome analysis of the white sturgeon adenovirus, the single member of the genus Ichtadenovirus.</title>
        <authorList>
            <person name="Doszpoly A."/>
            <person name="Harrach B."/>
            <person name="LaPatra S."/>
            <person name="Benko M."/>
        </authorList>
    </citation>
    <scope>NUCLEOTIDE SEQUENCE</scope>
    <source>
        <strain evidence="1">WSAdV1/1996</strain>
    </source>
</reference>
<dbReference type="KEGG" id="vg:80527965"/>
<dbReference type="GeneID" id="80527965"/>
<accession>A0A4P8PIR8</accession>
<sequence>MGGDPFFGQSMFMLKVIYCLNNGIDSKEKWLTMCREDYFTMSVIHGIPWIESVLERVQKIKAKKVKILSISF</sequence>
<dbReference type="RefSeq" id="YP_010790560.1">
    <property type="nucleotide sequence ID" value="NC_075448.1"/>
</dbReference>
<evidence type="ECO:0000313" key="2">
    <source>
        <dbReference type="Proteomes" id="UP000318653"/>
    </source>
</evidence>
<proteinExistence type="predicted"/>
<organism evidence="1">
    <name type="scientific">White sturgeon adenovirus 1</name>
    <dbReference type="NCBI Taxonomy" id="2580388"/>
    <lineage>
        <taxon>Viruses</taxon>
        <taxon>Varidnaviria</taxon>
        <taxon>Bamfordvirae</taxon>
        <taxon>Preplasmiviricota</taxon>
        <taxon>Polisuviricotina</taxon>
        <taxon>Pharingeaviricetes</taxon>
        <taxon>Rowavirales</taxon>
        <taxon>Adenoviridae</taxon>
        <taxon>Ichtadenovirus</taxon>
        <taxon>Ichtadenovirus acipenseris</taxon>
        <taxon>Sturgeon ichtadenovirus A</taxon>
    </lineage>
</organism>
<protein>
    <submittedName>
        <fullName evidence="1">ORF14</fullName>
    </submittedName>
</protein>
<keyword evidence="2" id="KW-1185">Reference proteome</keyword>
<dbReference type="EMBL" id="MK101347">
    <property type="protein sequence ID" value="QCQ84188.1"/>
    <property type="molecule type" value="Genomic_DNA"/>
</dbReference>